<proteinExistence type="predicted"/>
<dbReference type="EMBL" id="LXEV01000003">
    <property type="protein sequence ID" value="OAT51020.1"/>
    <property type="molecule type" value="Genomic_DNA"/>
</dbReference>
<organism evidence="3 4">
    <name type="scientific">Proteus hauseri ATCC 700826</name>
    <dbReference type="NCBI Taxonomy" id="1354271"/>
    <lineage>
        <taxon>Bacteria</taxon>
        <taxon>Pseudomonadati</taxon>
        <taxon>Pseudomonadota</taxon>
        <taxon>Gammaproteobacteria</taxon>
        <taxon>Enterobacterales</taxon>
        <taxon>Morganellaceae</taxon>
        <taxon>Proteus</taxon>
    </lineage>
</organism>
<evidence type="ECO:0000259" key="2">
    <source>
        <dbReference type="Pfam" id="PF17287"/>
    </source>
</evidence>
<dbReference type="InterPro" id="IPR051544">
    <property type="entry name" value="TPS_OM_transporter"/>
</dbReference>
<dbReference type="PANTHER" id="PTHR34597:SF3">
    <property type="entry name" value="OUTER MEMBRANE TRANSPORTER CDIB"/>
    <property type="match status" value="1"/>
</dbReference>
<dbReference type="GO" id="GO:0008320">
    <property type="term" value="F:protein transmembrane transporter activity"/>
    <property type="evidence" value="ECO:0007669"/>
    <property type="project" value="TreeGrafter"/>
</dbReference>
<reference evidence="3 4" key="1">
    <citation type="submission" date="2016-04" db="EMBL/GenBank/DDBJ databases">
        <title>ATOL: Assembling a taxonomically balanced genome-scale reconstruction of the evolutionary history of the Enterobacteriaceae.</title>
        <authorList>
            <person name="Plunkett G.III."/>
            <person name="Neeno-Eckwall E.C."/>
            <person name="Glasner J.D."/>
            <person name="Perna N.T."/>
        </authorList>
    </citation>
    <scope>NUCLEOTIDE SEQUENCE [LARGE SCALE GENOMIC DNA]</scope>
    <source>
        <strain evidence="3 4">ATCC 700826</strain>
    </source>
</reference>
<feature type="domain" description="Haemolysin activator HlyB C-terminal" evidence="1">
    <location>
        <begin position="218"/>
        <end position="528"/>
    </location>
</feature>
<dbReference type="InterPro" id="IPR005565">
    <property type="entry name" value="Hemolysn_activator_HlyB_C"/>
</dbReference>
<dbReference type="RefSeq" id="WP_064718151.1">
    <property type="nucleotide sequence ID" value="NZ_LXEV01000003.1"/>
</dbReference>
<dbReference type="Gene3D" id="2.40.160.50">
    <property type="entry name" value="membrane protein fhac: a member of the omp85/tpsb transporter family"/>
    <property type="match status" value="1"/>
</dbReference>
<accession>A0AAJ3LVH9</accession>
<dbReference type="AlphaFoldDB" id="A0AAJ3LVH9"/>
<keyword evidence="4" id="KW-1185">Reference proteome</keyword>
<dbReference type="PANTHER" id="PTHR34597">
    <property type="entry name" value="SLR1661 PROTEIN"/>
    <property type="match status" value="1"/>
</dbReference>
<dbReference type="InterPro" id="IPR035251">
    <property type="entry name" value="ShlB_POTRA"/>
</dbReference>
<dbReference type="GO" id="GO:0098046">
    <property type="term" value="C:type V protein secretion system complex"/>
    <property type="evidence" value="ECO:0007669"/>
    <property type="project" value="TreeGrafter"/>
</dbReference>
<protein>
    <submittedName>
        <fullName evidence="3">Channel-forming transporter/TpsB family cytolysins activator</fullName>
    </submittedName>
</protein>
<dbReference type="Pfam" id="PF03865">
    <property type="entry name" value="ShlB"/>
    <property type="match status" value="1"/>
</dbReference>
<sequence length="564" mass="64173">MHIGLLILITGIFFVYHSTSFADGNEAIAPTTFSIPSEDMFRKENIQQNKGSSPQLPLSKEIHFPSSSPQCFPIKNVILHNQKVFNQYSIQRALNQWKQQLEGYCHFEALLEQDINILNAILYDAGYVTSEVGEVNLFADRELLDITLKAGMIDAVISDKSTKHYLISQAMPVKVGEVLNIRDIEQGIANLKDKPNSDVKIELKAASPNENNKENKKTVISINHIGKGTFNGSLAIHNREQKSYGDWFGTARFSFGNLFQLNDSASIILSSNIDKMKLQGISKQIFFLQVPYHYWRFSLFGYNIKSKNKIIERDTKLQTTQQQHLSFEIQRFFRPSSQRTVTLMGGLQYYTYQNRILNKEISVHTRRSPYITASIEQNYRFQRGGNIHVKFNYKQSVPLNGARLSPIKSVNGVPIFNFNLDSVIPFSIASQQLFYQPNINIQLTKSAIDGLLDKSTIGGFYSVYGFSPDQGYSAANQFLFRQKLSWITPINNQILFSALDYGSVSESRGNIFHNEKKYLVGIALGLEGSFQKLSYQFSYGIPLLMPNKNSNHSSQFHFNGQWNF</sequence>
<dbReference type="GO" id="GO:0046819">
    <property type="term" value="P:protein secretion by the type V secretion system"/>
    <property type="evidence" value="ECO:0007669"/>
    <property type="project" value="TreeGrafter"/>
</dbReference>
<evidence type="ECO:0000313" key="3">
    <source>
        <dbReference type="EMBL" id="OAT51020.1"/>
    </source>
</evidence>
<name>A0AAJ3LVH9_PROHU</name>
<comment type="caution">
    <text evidence="3">The sequence shown here is derived from an EMBL/GenBank/DDBJ whole genome shotgun (WGS) entry which is preliminary data.</text>
</comment>
<evidence type="ECO:0000259" key="1">
    <source>
        <dbReference type="Pfam" id="PF03865"/>
    </source>
</evidence>
<feature type="domain" description="ShlB POTRA" evidence="2">
    <location>
        <begin position="163"/>
        <end position="204"/>
    </location>
</feature>
<gene>
    <name evidence="3" type="ORF">M997_0084</name>
</gene>
<dbReference type="Proteomes" id="UP000078250">
    <property type="component" value="Unassembled WGS sequence"/>
</dbReference>
<dbReference type="Pfam" id="PF17287">
    <property type="entry name" value="POTRA_3"/>
    <property type="match status" value="1"/>
</dbReference>
<evidence type="ECO:0000313" key="4">
    <source>
        <dbReference type="Proteomes" id="UP000078250"/>
    </source>
</evidence>